<dbReference type="EMBL" id="JAUIQD010000006">
    <property type="protein sequence ID" value="KAK3346079.1"/>
    <property type="molecule type" value="Genomic_DNA"/>
</dbReference>
<feature type="coiled-coil region" evidence="1">
    <location>
        <begin position="218"/>
        <end position="297"/>
    </location>
</feature>
<reference evidence="3" key="1">
    <citation type="journal article" date="2023" name="Mol. Phylogenet. Evol.">
        <title>Genome-scale phylogeny and comparative genomics of the fungal order Sordariales.</title>
        <authorList>
            <person name="Hensen N."/>
            <person name="Bonometti L."/>
            <person name="Westerberg I."/>
            <person name="Brannstrom I.O."/>
            <person name="Guillou S."/>
            <person name="Cros-Aarteil S."/>
            <person name="Calhoun S."/>
            <person name="Haridas S."/>
            <person name="Kuo A."/>
            <person name="Mondo S."/>
            <person name="Pangilinan J."/>
            <person name="Riley R."/>
            <person name="LaButti K."/>
            <person name="Andreopoulos B."/>
            <person name="Lipzen A."/>
            <person name="Chen C."/>
            <person name="Yan M."/>
            <person name="Daum C."/>
            <person name="Ng V."/>
            <person name="Clum A."/>
            <person name="Steindorff A."/>
            <person name="Ohm R.A."/>
            <person name="Martin F."/>
            <person name="Silar P."/>
            <person name="Natvig D.O."/>
            <person name="Lalanne C."/>
            <person name="Gautier V."/>
            <person name="Ament-Velasquez S.L."/>
            <person name="Kruys A."/>
            <person name="Hutchinson M.I."/>
            <person name="Powell A.J."/>
            <person name="Barry K."/>
            <person name="Miller A.N."/>
            <person name="Grigoriev I.V."/>
            <person name="Debuchy R."/>
            <person name="Gladieux P."/>
            <person name="Hiltunen Thoren M."/>
            <person name="Johannesson H."/>
        </authorList>
    </citation>
    <scope>NUCLEOTIDE SEQUENCE</scope>
    <source>
        <strain evidence="3">CBS 955.72</strain>
    </source>
</reference>
<comment type="caution">
    <text evidence="3">The sequence shown here is derived from an EMBL/GenBank/DDBJ whole genome shotgun (WGS) entry which is preliminary data.</text>
</comment>
<accession>A0AAJ0HBC7</accession>
<dbReference type="Proteomes" id="UP001275084">
    <property type="component" value="Unassembled WGS sequence"/>
</dbReference>
<protein>
    <submittedName>
        <fullName evidence="3">Uncharacterized protein</fullName>
    </submittedName>
</protein>
<evidence type="ECO:0000256" key="1">
    <source>
        <dbReference type="SAM" id="Coils"/>
    </source>
</evidence>
<dbReference type="AlphaFoldDB" id="A0AAJ0HBC7"/>
<keyword evidence="4" id="KW-1185">Reference proteome</keyword>
<reference evidence="3" key="2">
    <citation type="submission" date="2023-06" db="EMBL/GenBank/DDBJ databases">
        <authorList>
            <consortium name="Lawrence Berkeley National Laboratory"/>
            <person name="Haridas S."/>
            <person name="Hensen N."/>
            <person name="Bonometti L."/>
            <person name="Westerberg I."/>
            <person name="Brannstrom I.O."/>
            <person name="Guillou S."/>
            <person name="Cros-Aarteil S."/>
            <person name="Calhoun S."/>
            <person name="Kuo A."/>
            <person name="Mondo S."/>
            <person name="Pangilinan J."/>
            <person name="Riley R."/>
            <person name="Labutti K."/>
            <person name="Andreopoulos B."/>
            <person name="Lipzen A."/>
            <person name="Chen C."/>
            <person name="Yanf M."/>
            <person name="Daum C."/>
            <person name="Ng V."/>
            <person name="Clum A."/>
            <person name="Steindorff A."/>
            <person name="Ohm R."/>
            <person name="Martin F."/>
            <person name="Silar P."/>
            <person name="Natvig D."/>
            <person name="Lalanne C."/>
            <person name="Gautier V."/>
            <person name="Ament-Velasquez S.L."/>
            <person name="Kruys A."/>
            <person name="Hutchinson M.I."/>
            <person name="Powell A.J."/>
            <person name="Barry K."/>
            <person name="Miller A.N."/>
            <person name="Grigoriev I.V."/>
            <person name="Debuchy R."/>
            <person name="Gladieux P."/>
            <person name="Thoren M.H."/>
            <person name="Johannesson H."/>
        </authorList>
    </citation>
    <scope>NUCLEOTIDE SEQUENCE</scope>
    <source>
        <strain evidence="3">CBS 955.72</strain>
    </source>
</reference>
<sequence>MAGLWNPDQLLNITGRGVYGKIQCSGLNKGVGPRCGFQKPTGDPDSVAVHRLLPTLAARPLSGITHEDLIELAELCLCRDWHFRQKQRVACAWQAKIAQALSQQQQSAAAPPRLGTPEPIAPEPLGAFGMPTPPSTQTSSRNTSFTFESPPPPALGLPTSRDSSDRHALAALRKDLDDVREQLAAAVRENTMLQGVERHLKEAASAETQARVLAEAELASARDQLRHAATQREDLERECVRDAQSLKAALSLSAELRRDLSERERLREENAALGQQLRSLQAALDTSEKHVSHLQSKLLDTEAAGAGRELVLIQKPDGRASWLHRVRGWFGRLKPGNLRVGL</sequence>
<gene>
    <name evidence="3" type="ORF">B0T25DRAFT_550992</name>
</gene>
<evidence type="ECO:0000313" key="4">
    <source>
        <dbReference type="Proteomes" id="UP001275084"/>
    </source>
</evidence>
<evidence type="ECO:0000313" key="3">
    <source>
        <dbReference type="EMBL" id="KAK3346079.1"/>
    </source>
</evidence>
<keyword evidence="1" id="KW-0175">Coiled coil</keyword>
<evidence type="ECO:0000256" key="2">
    <source>
        <dbReference type="SAM" id="MobiDB-lite"/>
    </source>
</evidence>
<proteinExistence type="predicted"/>
<feature type="compositionally biased region" description="Polar residues" evidence="2">
    <location>
        <begin position="135"/>
        <end position="147"/>
    </location>
</feature>
<organism evidence="3 4">
    <name type="scientific">Lasiosphaeria hispida</name>
    <dbReference type="NCBI Taxonomy" id="260671"/>
    <lineage>
        <taxon>Eukaryota</taxon>
        <taxon>Fungi</taxon>
        <taxon>Dikarya</taxon>
        <taxon>Ascomycota</taxon>
        <taxon>Pezizomycotina</taxon>
        <taxon>Sordariomycetes</taxon>
        <taxon>Sordariomycetidae</taxon>
        <taxon>Sordariales</taxon>
        <taxon>Lasiosphaeriaceae</taxon>
        <taxon>Lasiosphaeria</taxon>
    </lineage>
</organism>
<feature type="region of interest" description="Disordered" evidence="2">
    <location>
        <begin position="104"/>
        <end position="163"/>
    </location>
</feature>
<name>A0AAJ0HBC7_9PEZI</name>